<accession>A0A8H9LXW7</accession>
<dbReference type="EC" id="5.6.2.4" evidence="13 15"/>
<dbReference type="GO" id="GO:0005524">
    <property type="term" value="F:ATP binding"/>
    <property type="evidence" value="ECO:0007669"/>
    <property type="project" value="UniProtKB-KW"/>
</dbReference>
<comment type="catalytic activity">
    <reaction evidence="12 15">
        <text>Couples ATP hydrolysis with the unwinding of duplex DNA by translocating in the 3'-5' direction.</text>
        <dbReference type="EC" id="5.6.2.4"/>
    </reaction>
</comment>
<dbReference type="NCBIfam" id="TIGR00643">
    <property type="entry name" value="recG"/>
    <property type="match status" value="1"/>
</dbReference>
<evidence type="ECO:0000256" key="13">
    <source>
        <dbReference type="ARBA" id="ARBA00034808"/>
    </source>
</evidence>
<reference evidence="19" key="1">
    <citation type="journal article" date="2019" name="Int. J. Syst. Evol. Microbiol.">
        <title>The Global Catalogue of Microorganisms (GCM) 10K type strain sequencing project: providing services to taxonomists for standard genome sequencing and annotation.</title>
        <authorList>
            <consortium name="The Broad Institute Genomics Platform"/>
            <consortium name="The Broad Institute Genome Sequencing Center for Infectious Disease"/>
            <person name="Wu L."/>
            <person name="Ma J."/>
        </authorList>
    </citation>
    <scope>NUCLEOTIDE SEQUENCE [LARGE SCALE GENOMIC DNA]</scope>
    <source>
        <strain evidence="19">KCTC 22154</strain>
    </source>
</reference>
<dbReference type="SMART" id="SM00487">
    <property type="entry name" value="DEXDc"/>
    <property type="match status" value="1"/>
</dbReference>
<evidence type="ECO:0000256" key="7">
    <source>
        <dbReference type="ARBA" id="ARBA00022840"/>
    </source>
</evidence>
<dbReference type="InterPro" id="IPR027417">
    <property type="entry name" value="P-loop_NTPase"/>
</dbReference>
<dbReference type="GO" id="GO:0016787">
    <property type="term" value="F:hydrolase activity"/>
    <property type="evidence" value="ECO:0007669"/>
    <property type="project" value="UniProtKB-KW"/>
</dbReference>
<evidence type="ECO:0000256" key="3">
    <source>
        <dbReference type="ARBA" id="ARBA00022741"/>
    </source>
</evidence>
<dbReference type="NCBIfam" id="NF008168">
    <property type="entry name" value="PRK10917.2-2"/>
    <property type="match status" value="1"/>
</dbReference>
<evidence type="ECO:0000313" key="18">
    <source>
        <dbReference type="EMBL" id="GGW40511.1"/>
    </source>
</evidence>
<comment type="catalytic activity">
    <reaction evidence="14 15">
        <text>ATP + H2O = ADP + phosphate + H(+)</text>
        <dbReference type="Rhea" id="RHEA:13065"/>
        <dbReference type="ChEBI" id="CHEBI:15377"/>
        <dbReference type="ChEBI" id="CHEBI:15378"/>
        <dbReference type="ChEBI" id="CHEBI:30616"/>
        <dbReference type="ChEBI" id="CHEBI:43474"/>
        <dbReference type="ChEBI" id="CHEBI:456216"/>
        <dbReference type="EC" id="5.6.2.4"/>
    </reaction>
</comment>
<protein>
    <recommendedName>
        <fullName evidence="2 15">ATP-dependent DNA helicase RecG</fullName>
        <ecNumber evidence="13 15">5.6.2.4</ecNumber>
    </recommendedName>
</protein>
<feature type="domain" description="Helicase ATP-binding" evidence="16">
    <location>
        <begin position="283"/>
        <end position="448"/>
    </location>
</feature>
<evidence type="ECO:0000256" key="9">
    <source>
        <dbReference type="ARBA" id="ARBA00023172"/>
    </source>
</evidence>
<dbReference type="NCBIfam" id="NF008165">
    <property type="entry name" value="PRK10917.1-3"/>
    <property type="match status" value="1"/>
</dbReference>
<dbReference type="EMBL" id="BMXN01000034">
    <property type="protein sequence ID" value="GGW40511.1"/>
    <property type="molecule type" value="Genomic_DNA"/>
</dbReference>
<dbReference type="FunFam" id="3.40.50.300:FF:000391">
    <property type="entry name" value="ATP-dependent DNA helicase RecG"/>
    <property type="match status" value="1"/>
</dbReference>
<evidence type="ECO:0000259" key="17">
    <source>
        <dbReference type="PROSITE" id="PS51194"/>
    </source>
</evidence>
<name>A0A8H9LXW7_9GAMM</name>
<evidence type="ECO:0000256" key="15">
    <source>
        <dbReference type="RuleBase" id="RU363016"/>
    </source>
</evidence>
<dbReference type="RefSeq" id="WP_189464218.1">
    <property type="nucleotide sequence ID" value="NZ_BMXN01000034.1"/>
</dbReference>
<evidence type="ECO:0000256" key="8">
    <source>
        <dbReference type="ARBA" id="ARBA00023125"/>
    </source>
</evidence>
<organism evidence="18 19">
    <name type="scientific">Vreelandella hamiltonii</name>
    <dbReference type="NCBI Taxonomy" id="502829"/>
    <lineage>
        <taxon>Bacteria</taxon>
        <taxon>Pseudomonadati</taxon>
        <taxon>Pseudomonadota</taxon>
        <taxon>Gammaproteobacteria</taxon>
        <taxon>Oceanospirillales</taxon>
        <taxon>Halomonadaceae</taxon>
        <taxon>Vreelandella</taxon>
    </lineage>
</organism>
<proteinExistence type="inferred from homology"/>
<keyword evidence="10 15" id="KW-0234">DNA repair</keyword>
<dbReference type="InterPro" id="IPR045562">
    <property type="entry name" value="RecG_dom3_C"/>
</dbReference>
<dbReference type="PROSITE" id="PS51192">
    <property type="entry name" value="HELICASE_ATP_BIND_1"/>
    <property type="match status" value="1"/>
</dbReference>
<dbReference type="NCBIfam" id="NF008163">
    <property type="entry name" value="PRK10917.1-1"/>
    <property type="match status" value="1"/>
</dbReference>
<dbReference type="SUPFAM" id="SSF52540">
    <property type="entry name" value="P-loop containing nucleoside triphosphate hydrolases"/>
    <property type="match status" value="2"/>
</dbReference>
<dbReference type="CDD" id="cd04488">
    <property type="entry name" value="RecG_wedge_OBF"/>
    <property type="match status" value="1"/>
</dbReference>
<dbReference type="Pfam" id="PF00270">
    <property type="entry name" value="DEAD"/>
    <property type="match status" value="1"/>
</dbReference>
<dbReference type="PANTHER" id="PTHR47964">
    <property type="entry name" value="ATP-DEPENDENT DNA HELICASE HOMOLOG RECG, CHLOROPLASTIC"/>
    <property type="match status" value="1"/>
</dbReference>
<dbReference type="Pfam" id="PF17191">
    <property type="entry name" value="RecG_wedge"/>
    <property type="match status" value="1"/>
</dbReference>
<evidence type="ECO:0000256" key="1">
    <source>
        <dbReference type="ARBA" id="ARBA00007504"/>
    </source>
</evidence>
<evidence type="ECO:0000256" key="2">
    <source>
        <dbReference type="ARBA" id="ARBA00017846"/>
    </source>
</evidence>
<evidence type="ECO:0000256" key="5">
    <source>
        <dbReference type="ARBA" id="ARBA00022801"/>
    </source>
</evidence>
<evidence type="ECO:0000313" key="19">
    <source>
        <dbReference type="Proteomes" id="UP000623776"/>
    </source>
</evidence>
<comment type="similarity">
    <text evidence="1 15">Belongs to the helicase family. RecG subfamily.</text>
</comment>
<dbReference type="SMART" id="SM00490">
    <property type="entry name" value="HELICc"/>
    <property type="match status" value="1"/>
</dbReference>
<dbReference type="NCBIfam" id="NF008166">
    <property type="entry name" value="PRK10917.1-4"/>
    <property type="match status" value="1"/>
</dbReference>
<feature type="domain" description="Helicase C-terminal" evidence="17">
    <location>
        <begin position="481"/>
        <end position="627"/>
    </location>
</feature>
<keyword evidence="11" id="KW-0413">Isomerase</keyword>
<dbReference type="PROSITE" id="PS51194">
    <property type="entry name" value="HELICASE_CTER"/>
    <property type="match status" value="1"/>
</dbReference>
<evidence type="ECO:0000256" key="12">
    <source>
        <dbReference type="ARBA" id="ARBA00034617"/>
    </source>
</evidence>
<dbReference type="InterPro" id="IPR047112">
    <property type="entry name" value="RecG/Mfd"/>
</dbReference>
<dbReference type="GO" id="GO:0043138">
    <property type="term" value="F:3'-5' DNA helicase activity"/>
    <property type="evidence" value="ECO:0007669"/>
    <property type="project" value="UniProtKB-EC"/>
</dbReference>
<dbReference type="InterPro" id="IPR014001">
    <property type="entry name" value="Helicase_ATP-bd"/>
</dbReference>
<evidence type="ECO:0000256" key="4">
    <source>
        <dbReference type="ARBA" id="ARBA00022763"/>
    </source>
</evidence>
<dbReference type="Gene3D" id="2.40.50.140">
    <property type="entry name" value="Nucleic acid-binding proteins"/>
    <property type="match status" value="1"/>
</dbReference>
<keyword evidence="4 15" id="KW-0227">DNA damage</keyword>
<keyword evidence="19" id="KW-1185">Reference proteome</keyword>
<keyword evidence="9 15" id="KW-0233">DNA recombination</keyword>
<dbReference type="InterPro" id="IPR012340">
    <property type="entry name" value="NA-bd_OB-fold"/>
</dbReference>
<dbReference type="Pfam" id="PF00271">
    <property type="entry name" value="Helicase_C"/>
    <property type="match status" value="1"/>
</dbReference>
<keyword evidence="6 15" id="KW-0347">Helicase</keyword>
<comment type="caution">
    <text evidence="18">The sequence shown here is derived from an EMBL/GenBank/DDBJ whole genome shotgun (WGS) entry which is preliminary data.</text>
</comment>
<dbReference type="InterPro" id="IPR011545">
    <property type="entry name" value="DEAD/DEAH_box_helicase_dom"/>
</dbReference>
<keyword evidence="5 15" id="KW-0378">Hydrolase</keyword>
<dbReference type="Proteomes" id="UP000623776">
    <property type="component" value="Unassembled WGS sequence"/>
</dbReference>
<dbReference type="PANTHER" id="PTHR47964:SF1">
    <property type="entry name" value="ATP-DEPENDENT DNA HELICASE HOMOLOG RECG, CHLOROPLASTIC"/>
    <property type="match status" value="1"/>
</dbReference>
<dbReference type="GO" id="GO:0006310">
    <property type="term" value="P:DNA recombination"/>
    <property type="evidence" value="ECO:0007669"/>
    <property type="project" value="UniProtKB-UniRule"/>
</dbReference>
<dbReference type="InterPro" id="IPR033454">
    <property type="entry name" value="RecG_wedge"/>
</dbReference>
<dbReference type="Gene3D" id="3.40.50.300">
    <property type="entry name" value="P-loop containing nucleotide triphosphate hydrolases"/>
    <property type="match status" value="2"/>
</dbReference>
<evidence type="ECO:0000256" key="14">
    <source>
        <dbReference type="ARBA" id="ARBA00048988"/>
    </source>
</evidence>
<evidence type="ECO:0000259" key="16">
    <source>
        <dbReference type="PROSITE" id="PS51192"/>
    </source>
</evidence>
<dbReference type="CDD" id="cd17992">
    <property type="entry name" value="DEXHc_RecG"/>
    <property type="match status" value="1"/>
</dbReference>
<dbReference type="InterPro" id="IPR004609">
    <property type="entry name" value="ATP-dep_DNA_helicase_RecG"/>
</dbReference>
<evidence type="ECO:0000256" key="6">
    <source>
        <dbReference type="ARBA" id="ARBA00022806"/>
    </source>
</evidence>
<dbReference type="GO" id="GO:0003677">
    <property type="term" value="F:DNA binding"/>
    <property type="evidence" value="ECO:0007669"/>
    <property type="project" value="UniProtKB-KW"/>
</dbReference>
<keyword evidence="8" id="KW-0238">DNA-binding</keyword>
<comment type="function">
    <text evidence="15">Plays a critical role in recombination and DNA repair. Helps process Holliday junction intermediates to mature products by catalyzing branch migration. Has replication fork regression activity, unwinds stalled or blocked replication forks to make a HJ that can be resolved. Has a DNA unwinding activity characteristic of a DNA helicase with 3'-5' polarity.</text>
</comment>
<evidence type="ECO:0000256" key="10">
    <source>
        <dbReference type="ARBA" id="ARBA00023204"/>
    </source>
</evidence>
<dbReference type="GO" id="GO:0006281">
    <property type="term" value="P:DNA repair"/>
    <property type="evidence" value="ECO:0007669"/>
    <property type="project" value="UniProtKB-UniRule"/>
</dbReference>
<evidence type="ECO:0000256" key="11">
    <source>
        <dbReference type="ARBA" id="ARBA00023235"/>
    </source>
</evidence>
<keyword evidence="3 15" id="KW-0547">Nucleotide-binding</keyword>
<gene>
    <name evidence="18" type="primary">recG</name>
    <name evidence="18" type="ORF">GCM10007157_34060</name>
</gene>
<sequence length="692" mass="75818">MSELAAPVTALKGVGDALAIKLARLGVERVSDLLFHLPLRYQDRTRLTPIGHLRAGQEAVVEGEVTASDVVKGRRRSLLVRLRDGSGILSLRFFHFSPAQQQQLRPGATVRAFGEARAGATGLEIYHPEYRLSGSSETPVEEYYTPIYPTTEGLHQARLRALAQQALRLLTQAPETLPDVIPDILRQRFQLPGLHASLQLLHQPPPDVDLEQLAQGLHPATRRLALEELLAHQLSLREVRLRIQADGAPTLPSGRSLQTRFLAQLPFALTGAQRRVLEEIALDLARPAPMLRLVQGDVGSGKTVVAAMAALSALAGNCQAAMMAPTEILAEQHYRSFKAWFEPLGIDVAWLAGKLKGKARLDAKAAIADGRARMVVGTHALFQDDVHFQCLGLAIIDEQHRFGVHQRLALREKGEAGGLTPHQLIMTATPIPRTLAMSAYADLDVSVIDELPPGRTPVKTVVVSDERRPEVVERIRNACRDGRQAYWVCTLIEESEVLQCQAAEVTRDELTQALPELAIGLIHGRMKAAEKAEVMEAFKTGELDLLVATTVIEVGVDVPNASLMIIENPERLGLSQLHQLRGRVGRGSTESFCVLLYHAPLSKSSRERLSVMRETTDGFRIAEKDLEIRGPGEVLGTRQTGLAQMKIADLERDADQLERVTALAQALQGNAEVTAVLVRRWLGEAAGRYGQV</sequence>
<dbReference type="SUPFAM" id="SSF50249">
    <property type="entry name" value="Nucleic acid-binding proteins"/>
    <property type="match status" value="1"/>
</dbReference>
<dbReference type="InterPro" id="IPR001650">
    <property type="entry name" value="Helicase_C-like"/>
</dbReference>
<dbReference type="AlphaFoldDB" id="A0A8H9LXW7"/>
<keyword evidence="7 15" id="KW-0067">ATP-binding</keyword>
<dbReference type="Pfam" id="PF19833">
    <property type="entry name" value="RecG_dom3_C"/>
    <property type="match status" value="1"/>
</dbReference>